<evidence type="ECO:0000256" key="6">
    <source>
        <dbReference type="ARBA" id="ARBA00022840"/>
    </source>
</evidence>
<dbReference type="EC" id="2.7.11.1" evidence="1"/>
<evidence type="ECO:0000313" key="11">
    <source>
        <dbReference type="Proteomes" id="UP000256269"/>
    </source>
</evidence>
<dbReference type="PANTHER" id="PTHR21310">
    <property type="entry name" value="AMINOGLYCOSIDE PHOSPHOTRANSFERASE-RELATED-RELATED"/>
    <property type="match status" value="1"/>
</dbReference>
<keyword evidence="4" id="KW-0547">Nucleotide-binding</keyword>
<comment type="catalytic activity">
    <reaction evidence="8">
        <text>L-seryl-[protein] + ATP = O-phospho-L-seryl-[protein] + ADP + H(+)</text>
        <dbReference type="Rhea" id="RHEA:17989"/>
        <dbReference type="Rhea" id="RHEA-COMP:9863"/>
        <dbReference type="Rhea" id="RHEA-COMP:11604"/>
        <dbReference type="ChEBI" id="CHEBI:15378"/>
        <dbReference type="ChEBI" id="CHEBI:29999"/>
        <dbReference type="ChEBI" id="CHEBI:30616"/>
        <dbReference type="ChEBI" id="CHEBI:83421"/>
        <dbReference type="ChEBI" id="CHEBI:456216"/>
        <dbReference type="EC" id="2.7.11.1"/>
    </reaction>
</comment>
<dbReference type="SUPFAM" id="SSF56112">
    <property type="entry name" value="Protein kinase-like (PK-like)"/>
    <property type="match status" value="1"/>
</dbReference>
<dbReference type="GO" id="GO:0005524">
    <property type="term" value="F:ATP binding"/>
    <property type="evidence" value="ECO:0007669"/>
    <property type="project" value="UniProtKB-KW"/>
</dbReference>
<dbReference type="Gene3D" id="3.90.1200.10">
    <property type="match status" value="1"/>
</dbReference>
<accession>A0A3E0H2U2</accession>
<keyword evidence="11" id="KW-1185">Reference proteome</keyword>
<keyword evidence="5" id="KW-0418">Kinase</keyword>
<evidence type="ECO:0000256" key="7">
    <source>
        <dbReference type="ARBA" id="ARBA00047899"/>
    </source>
</evidence>
<sequence>MIPAPQNRGGGELRPHTIHVVELLASGREADVFDIGDNRVLRRSRDDRGVEREAEVMIRLAAQGFPVPAVHHAAGRDLVMERVEGPSMLTALLTEDLDVTTAAEIMTTLHTRLRQADILHLDLHPDNVILSPNGPVLIDWSNCTEGPPGLDPAISALILAQVSVGGTDLADLAHDLLRVFAPRLDITTELPAAVRLRETNPSMSAQELADLGKAADLVRRLSGR</sequence>
<evidence type="ECO:0000259" key="9">
    <source>
        <dbReference type="Pfam" id="PF01163"/>
    </source>
</evidence>
<keyword evidence="2" id="KW-0723">Serine/threonine-protein kinase</keyword>
<gene>
    <name evidence="10" type="ORF">BCF44_115180</name>
</gene>
<dbReference type="InterPro" id="IPR018934">
    <property type="entry name" value="RIO_dom"/>
</dbReference>
<dbReference type="AlphaFoldDB" id="A0A3E0H2U2"/>
<reference evidence="10 11" key="1">
    <citation type="submission" date="2018-08" db="EMBL/GenBank/DDBJ databases">
        <title>Genomic Encyclopedia of Archaeal and Bacterial Type Strains, Phase II (KMG-II): from individual species to whole genera.</title>
        <authorList>
            <person name="Goeker M."/>
        </authorList>
    </citation>
    <scope>NUCLEOTIDE SEQUENCE [LARGE SCALE GENOMIC DNA]</scope>
    <source>
        <strain evidence="10 11">DSM 45791</strain>
    </source>
</reference>
<name>A0A3E0H2U2_9PSEU</name>
<dbReference type="EMBL" id="QUNO01000015">
    <property type="protein sequence ID" value="REH37176.1"/>
    <property type="molecule type" value="Genomic_DNA"/>
</dbReference>
<evidence type="ECO:0000313" key="10">
    <source>
        <dbReference type="EMBL" id="REH37176.1"/>
    </source>
</evidence>
<evidence type="ECO:0000256" key="1">
    <source>
        <dbReference type="ARBA" id="ARBA00012513"/>
    </source>
</evidence>
<evidence type="ECO:0000256" key="3">
    <source>
        <dbReference type="ARBA" id="ARBA00022679"/>
    </source>
</evidence>
<feature type="domain" description="RIO-type" evidence="9">
    <location>
        <begin position="46"/>
        <end position="143"/>
    </location>
</feature>
<dbReference type="Proteomes" id="UP000256269">
    <property type="component" value="Unassembled WGS sequence"/>
</dbReference>
<comment type="caution">
    <text evidence="10">The sequence shown here is derived from an EMBL/GenBank/DDBJ whole genome shotgun (WGS) entry which is preliminary data.</text>
</comment>
<keyword evidence="6" id="KW-0067">ATP-binding</keyword>
<protein>
    <recommendedName>
        <fullName evidence="1">non-specific serine/threonine protein kinase</fullName>
        <ecNumber evidence="1">2.7.11.1</ecNumber>
    </recommendedName>
</protein>
<proteinExistence type="predicted"/>
<keyword evidence="3" id="KW-0808">Transferase</keyword>
<dbReference type="Pfam" id="PF01163">
    <property type="entry name" value="RIO1"/>
    <property type="match status" value="1"/>
</dbReference>
<dbReference type="InterPro" id="IPR011009">
    <property type="entry name" value="Kinase-like_dom_sf"/>
</dbReference>
<evidence type="ECO:0000256" key="5">
    <source>
        <dbReference type="ARBA" id="ARBA00022777"/>
    </source>
</evidence>
<dbReference type="PANTHER" id="PTHR21310:SF40">
    <property type="entry name" value="AMINOGLYCOSIDE PHOSPHOTRANSFERASE DOMAIN-CONTAINING PROTEIN-RELATED"/>
    <property type="match status" value="1"/>
</dbReference>
<evidence type="ECO:0000256" key="8">
    <source>
        <dbReference type="ARBA" id="ARBA00048679"/>
    </source>
</evidence>
<evidence type="ECO:0000256" key="4">
    <source>
        <dbReference type="ARBA" id="ARBA00022741"/>
    </source>
</evidence>
<comment type="catalytic activity">
    <reaction evidence="7">
        <text>L-threonyl-[protein] + ATP = O-phospho-L-threonyl-[protein] + ADP + H(+)</text>
        <dbReference type="Rhea" id="RHEA:46608"/>
        <dbReference type="Rhea" id="RHEA-COMP:11060"/>
        <dbReference type="Rhea" id="RHEA-COMP:11605"/>
        <dbReference type="ChEBI" id="CHEBI:15378"/>
        <dbReference type="ChEBI" id="CHEBI:30013"/>
        <dbReference type="ChEBI" id="CHEBI:30616"/>
        <dbReference type="ChEBI" id="CHEBI:61977"/>
        <dbReference type="ChEBI" id="CHEBI:456216"/>
        <dbReference type="EC" id="2.7.11.1"/>
    </reaction>
</comment>
<dbReference type="InterPro" id="IPR051678">
    <property type="entry name" value="AGP_Transferase"/>
</dbReference>
<evidence type="ECO:0000256" key="2">
    <source>
        <dbReference type="ARBA" id="ARBA00022527"/>
    </source>
</evidence>
<organism evidence="10 11">
    <name type="scientific">Kutzneria buriramensis</name>
    <dbReference type="NCBI Taxonomy" id="1045776"/>
    <lineage>
        <taxon>Bacteria</taxon>
        <taxon>Bacillati</taxon>
        <taxon>Actinomycetota</taxon>
        <taxon>Actinomycetes</taxon>
        <taxon>Pseudonocardiales</taxon>
        <taxon>Pseudonocardiaceae</taxon>
        <taxon>Kutzneria</taxon>
    </lineage>
</organism>
<dbReference type="GO" id="GO:0004674">
    <property type="term" value="F:protein serine/threonine kinase activity"/>
    <property type="evidence" value="ECO:0007669"/>
    <property type="project" value="UniProtKB-KW"/>
</dbReference>